<proteinExistence type="predicted"/>
<keyword evidence="2" id="KW-1185">Reference proteome</keyword>
<evidence type="ECO:0000313" key="2">
    <source>
        <dbReference type="Proteomes" id="UP001364695"/>
    </source>
</evidence>
<name>A0ACC6P140_9BURK</name>
<organism evidence="1 2">
    <name type="scientific">Amphibiibacter pelophylacis</name>
    <dbReference type="NCBI Taxonomy" id="1799477"/>
    <lineage>
        <taxon>Bacteria</taxon>
        <taxon>Pseudomonadati</taxon>
        <taxon>Pseudomonadota</taxon>
        <taxon>Betaproteobacteria</taxon>
        <taxon>Burkholderiales</taxon>
        <taxon>Sphaerotilaceae</taxon>
        <taxon>Amphibiibacter</taxon>
    </lineage>
</organism>
<evidence type="ECO:0000313" key="1">
    <source>
        <dbReference type="EMBL" id="MEJ7137918.1"/>
    </source>
</evidence>
<accession>A0ACC6P140</accession>
<dbReference type="EMBL" id="JAWDIE010000007">
    <property type="protein sequence ID" value="MEJ7137918.1"/>
    <property type="molecule type" value="Genomic_DNA"/>
</dbReference>
<comment type="caution">
    <text evidence="1">The sequence shown here is derived from an EMBL/GenBank/DDBJ whole genome shotgun (WGS) entry which is preliminary data.</text>
</comment>
<sequence>MNPSSPLPETTHRIGAVSQACGVPVSTLRVWEARYQAFQPVKTSGGHRYYRDEDVLRAQLLRRLTGQGHTISRIARLDAQQLGALLSGPAGFVAPADGGVEAPPLRIAVVGTALAARLQSAESAQHGKAAPWRLEAVFDDLASAMTADWPATPQVLVAHINSLHRSAQIELQRLIQTHGIARGVVVYGFGQSQAVEALRQAGLVVRREPVPDADLPGLIDAVRVPVPPDSSADLSPGSPIPPRRFDDATLQRVAEQASALRCECPRHVADLLRMLGSFEQYSHDCLSASPLDADLHGHLLAVTGAARVMFENALQRLAEHENFPLE</sequence>
<dbReference type="Proteomes" id="UP001364695">
    <property type="component" value="Unassembled WGS sequence"/>
</dbReference>
<reference evidence="1" key="1">
    <citation type="submission" date="2023-10" db="EMBL/GenBank/DDBJ databases">
        <title>Amphibacter perezi, gen. nov., sp. nov. a novel taxa of the family Comamonadaceae, class Betaproteobacteria isolated from the skin microbiota of Pelophylax perezi from different populations.</title>
        <authorList>
            <person name="Costa S."/>
            <person name="Proenca D.N."/>
            <person name="Lopes I."/>
            <person name="Morais P.V."/>
        </authorList>
    </citation>
    <scope>NUCLEOTIDE SEQUENCE</scope>
    <source>
        <strain evidence="1">SL12-8</strain>
    </source>
</reference>
<gene>
    <name evidence="1" type="ORF">RV045_05650</name>
</gene>
<protein>
    <submittedName>
        <fullName evidence="1">MerR family transcriptional regulator</fullName>
    </submittedName>
</protein>